<dbReference type="InterPro" id="IPR053716">
    <property type="entry name" value="Flag_assembly_chemotaxis_eff"/>
</dbReference>
<dbReference type="Proteomes" id="UP000697710">
    <property type="component" value="Unassembled WGS sequence"/>
</dbReference>
<reference evidence="2" key="1">
    <citation type="submission" date="2020-04" db="EMBL/GenBank/DDBJ databases">
        <authorList>
            <person name="Zhang T."/>
        </authorList>
    </citation>
    <scope>NUCLEOTIDE SEQUENCE</scope>
    <source>
        <strain evidence="2">HKST-UBA01</strain>
    </source>
</reference>
<protein>
    <recommendedName>
        <fullName evidence="4">Flagellar FliJ protein</fullName>
    </recommendedName>
</protein>
<gene>
    <name evidence="2" type="ORF">KC729_16110</name>
</gene>
<dbReference type="InterPro" id="IPR031869">
    <property type="entry name" value="YscO-like"/>
</dbReference>
<accession>A0A956M248</accession>
<dbReference type="Gene3D" id="1.10.287.1700">
    <property type="match status" value="1"/>
</dbReference>
<evidence type="ECO:0000313" key="3">
    <source>
        <dbReference type="Proteomes" id="UP000697710"/>
    </source>
</evidence>
<proteinExistence type="predicted"/>
<dbReference type="EMBL" id="JAGQHR010000610">
    <property type="protein sequence ID" value="MCA9729212.1"/>
    <property type="molecule type" value="Genomic_DNA"/>
</dbReference>
<sequence>MPPKPRYQFEAYLVHLQGEKETAQRALAEAMDRHADEQRKLAELIAARDALQESLRRWKAELDEGLRAARWTVMEMETRQNHLRRLRTDIDDQQRLVLAQQRAVQRAERAVEEAREALQKIANEVKVHEERKEKWLEELRREEQRLEQKRMEEISQAMHERRRRDER</sequence>
<name>A0A956M248_UNCEI</name>
<feature type="region of interest" description="Disordered" evidence="1">
    <location>
        <begin position="144"/>
        <end position="167"/>
    </location>
</feature>
<comment type="caution">
    <text evidence="2">The sequence shown here is derived from an EMBL/GenBank/DDBJ whole genome shotgun (WGS) entry which is preliminary data.</text>
</comment>
<dbReference type="AlphaFoldDB" id="A0A956M248"/>
<dbReference type="Pfam" id="PF16789">
    <property type="entry name" value="YscO-like"/>
    <property type="match status" value="1"/>
</dbReference>
<evidence type="ECO:0000256" key="1">
    <source>
        <dbReference type="SAM" id="MobiDB-lite"/>
    </source>
</evidence>
<organism evidence="2 3">
    <name type="scientific">Eiseniibacteriota bacterium</name>
    <dbReference type="NCBI Taxonomy" id="2212470"/>
    <lineage>
        <taxon>Bacteria</taxon>
        <taxon>Candidatus Eiseniibacteriota</taxon>
    </lineage>
</organism>
<evidence type="ECO:0008006" key="4">
    <source>
        <dbReference type="Google" id="ProtNLM"/>
    </source>
</evidence>
<reference evidence="2" key="2">
    <citation type="journal article" date="2021" name="Microbiome">
        <title>Successional dynamics and alternative stable states in a saline activated sludge microbial community over 9 years.</title>
        <authorList>
            <person name="Wang Y."/>
            <person name="Ye J."/>
            <person name="Ju F."/>
            <person name="Liu L."/>
            <person name="Boyd J.A."/>
            <person name="Deng Y."/>
            <person name="Parks D.H."/>
            <person name="Jiang X."/>
            <person name="Yin X."/>
            <person name="Woodcroft B.J."/>
            <person name="Tyson G.W."/>
            <person name="Hugenholtz P."/>
            <person name="Polz M.F."/>
            <person name="Zhang T."/>
        </authorList>
    </citation>
    <scope>NUCLEOTIDE SEQUENCE</scope>
    <source>
        <strain evidence="2">HKST-UBA01</strain>
    </source>
</reference>
<evidence type="ECO:0000313" key="2">
    <source>
        <dbReference type="EMBL" id="MCA9729212.1"/>
    </source>
</evidence>
<feature type="compositionally biased region" description="Basic and acidic residues" evidence="1">
    <location>
        <begin position="144"/>
        <end position="153"/>
    </location>
</feature>